<organism evidence="2 3">
    <name type="scientific">Clunio marinus</name>
    <dbReference type="NCBI Taxonomy" id="568069"/>
    <lineage>
        <taxon>Eukaryota</taxon>
        <taxon>Metazoa</taxon>
        <taxon>Ecdysozoa</taxon>
        <taxon>Arthropoda</taxon>
        <taxon>Hexapoda</taxon>
        <taxon>Insecta</taxon>
        <taxon>Pterygota</taxon>
        <taxon>Neoptera</taxon>
        <taxon>Endopterygota</taxon>
        <taxon>Diptera</taxon>
        <taxon>Nematocera</taxon>
        <taxon>Chironomoidea</taxon>
        <taxon>Chironomidae</taxon>
        <taxon>Clunio</taxon>
    </lineage>
</organism>
<feature type="region of interest" description="Disordered" evidence="1">
    <location>
        <begin position="1"/>
        <end position="24"/>
    </location>
</feature>
<proteinExistence type="predicted"/>
<protein>
    <submittedName>
        <fullName evidence="2">CLUMA_CG010178, isoform A</fullName>
    </submittedName>
</protein>
<dbReference type="EMBL" id="CVRI01000044">
    <property type="protein sequence ID" value="CRK96510.1"/>
    <property type="molecule type" value="Genomic_DNA"/>
</dbReference>
<evidence type="ECO:0000313" key="2">
    <source>
        <dbReference type="EMBL" id="CRK96510.1"/>
    </source>
</evidence>
<dbReference type="Proteomes" id="UP000183832">
    <property type="component" value="Unassembled WGS sequence"/>
</dbReference>
<keyword evidence="3" id="KW-1185">Reference proteome</keyword>
<sequence length="60" mass="6970">MPEQANVEQKNMMTDGGKSGSQKNEMQFSKCNLLWQIYNEISSSRHNILTFLRNHLIVKT</sequence>
<name>A0A1J1IC00_9DIPT</name>
<gene>
    <name evidence="2" type="ORF">CLUMA_CG010178</name>
</gene>
<feature type="compositionally biased region" description="Polar residues" evidence="1">
    <location>
        <begin position="1"/>
        <end position="12"/>
    </location>
</feature>
<dbReference type="AlphaFoldDB" id="A0A1J1IC00"/>
<evidence type="ECO:0000256" key="1">
    <source>
        <dbReference type="SAM" id="MobiDB-lite"/>
    </source>
</evidence>
<evidence type="ECO:0000313" key="3">
    <source>
        <dbReference type="Proteomes" id="UP000183832"/>
    </source>
</evidence>
<reference evidence="2 3" key="1">
    <citation type="submission" date="2015-04" db="EMBL/GenBank/DDBJ databases">
        <authorList>
            <person name="Syromyatnikov M.Y."/>
            <person name="Popov V.N."/>
        </authorList>
    </citation>
    <scope>NUCLEOTIDE SEQUENCE [LARGE SCALE GENOMIC DNA]</scope>
</reference>
<accession>A0A1J1IC00</accession>